<dbReference type="EMBL" id="OC319260">
    <property type="protein sequence ID" value="CAD7404761.1"/>
    <property type="molecule type" value="Genomic_DNA"/>
</dbReference>
<name>A0A7R9H0X5_TIMCR</name>
<feature type="compositionally biased region" description="Low complexity" evidence="1">
    <location>
        <begin position="442"/>
        <end position="461"/>
    </location>
</feature>
<proteinExistence type="predicted"/>
<organism evidence="2">
    <name type="scientific">Timema cristinae</name>
    <name type="common">Walking stick</name>
    <dbReference type="NCBI Taxonomy" id="61476"/>
    <lineage>
        <taxon>Eukaryota</taxon>
        <taxon>Metazoa</taxon>
        <taxon>Ecdysozoa</taxon>
        <taxon>Arthropoda</taxon>
        <taxon>Hexapoda</taxon>
        <taxon>Insecta</taxon>
        <taxon>Pterygota</taxon>
        <taxon>Neoptera</taxon>
        <taxon>Polyneoptera</taxon>
        <taxon>Phasmatodea</taxon>
        <taxon>Timematodea</taxon>
        <taxon>Timematoidea</taxon>
        <taxon>Timematidae</taxon>
        <taxon>Timema</taxon>
    </lineage>
</organism>
<feature type="region of interest" description="Disordered" evidence="1">
    <location>
        <begin position="279"/>
        <end position="385"/>
    </location>
</feature>
<dbReference type="Pfam" id="PF20802">
    <property type="entry name" value="MAML1_3_TAD1"/>
    <property type="match status" value="1"/>
</dbReference>
<feature type="compositionally biased region" description="Low complexity" evidence="1">
    <location>
        <begin position="478"/>
        <end position="494"/>
    </location>
</feature>
<feature type="compositionally biased region" description="Gly residues" evidence="1">
    <location>
        <begin position="467"/>
        <end position="477"/>
    </location>
</feature>
<feature type="region of interest" description="Disordered" evidence="1">
    <location>
        <begin position="153"/>
        <end position="187"/>
    </location>
</feature>
<dbReference type="AlphaFoldDB" id="A0A7R9H0X5"/>
<feature type="region of interest" description="Disordered" evidence="1">
    <location>
        <begin position="418"/>
        <end position="527"/>
    </location>
</feature>
<gene>
    <name evidence="2" type="ORF">TCEB3V08_LOCUS7654</name>
</gene>
<sequence>MVYLYRSSRHIRCVARKSGNAAQTLCLVFSIDKVTRRGEVATDTTLELSPPPLGQSKFNKRPLEEEPSENPFESSVKHPCPGPGGQHPNQGQQRPSANNQQQQQQQQQSTENNLKFSVEIVQQLEFTTSTANNQTQQISANVTVKATSVKNDVSTTSSAASSPQSRGGGATPSAPQPPPPPGPGGDLVECKMEPEFVDLAHCTLDKDGHFNGDAFPNLTDFTFDDATDDFDSVKLTDLFSEITDLHPDIIKEFGFDDHKGAGSLMDGLGGLRGGNFKMEDDVKDFNPHPSSGLSDVLNKPGQQQQHSPSPHVGAQYSPRVGAYPPGLTDHGSPAAQTLKQMAEQHQHKTQLGISPFNPARSPYEYQGGGEYLGSPGAEGGEYLGSPGAAPAGSPYLKQGTAGGGSFVNNTAQSEMVKQEGGMSFSASQQQAFSAELHKRQQHQAALQQQQQQLQQQQQQQANKAGATQGGGASGYPGGKQQYSYGGSPGGSPQYRGGGGGPQLGQFGRSTPPRPPSCPGPGLQVNQGQHVHVAQQGQQCAGNISNTASKVRRVDRSPVSLKLVPTFLVTPVVGRKDAWRL</sequence>
<accession>A0A7R9H0X5</accession>
<feature type="compositionally biased region" description="Pro residues" evidence="1">
    <location>
        <begin position="174"/>
        <end position="183"/>
    </location>
</feature>
<evidence type="ECO:0000256" key="1">
    <source>
        <dbReference type="SAM" id="MobiDB-lite"/>
    </source>
</evidence>
<reference evidence="2" key="1">
    <citation type="submission" date="2020-11" db="EMBL/GenBank/DDBJ databases">
        <authorList>
            <person name="Tran Van P."/>
        </authorList>
    </citation>
    <scope>NUCLEOTIDE SEQUENCE</scope>
</reference>
<protein>
    <submittedName>
        <fullName evidence="2">Uncharacterized protein</fullName>
    </submittedName>
</protein>
<evidence type="ECO:0000313" key="2">
    <source>
        <dbReference type="EMBL" id="CAD7404761.1"/>
    </source>
</evidence>
<feature type="compositionally biased region" description="Low complexity" evidence="1">
    <location>
        <begin position="423"/>
        <end position="434"/>
    </location>
</feature>
<feature type="region of interest" description="Disordered" evidence="1">
    <location>
        <begin position="42"/>
        <end position="111"/>
    </location>
</feature>
<feature type="compositionally biased region" description="Low complexity" evidence="1">
    <location>
        <begin position="302"/>
        <end position="311"/>
    </location>
</feature>
<feature type="compositionally biased region" description="Gly residues" evidence="1">
    <location>
        <begin position="366"/>
        <end position="382"/>
    </location>
</feature>